<dbReference type="GO" id="GO:0008270">
    <property type="term" value="F:zinc ion binding"/>
    <property type="evidence" value="ECO:0007669"/>
    <property type="project" value="InterPro"/>
</dbReference>
<dbReference type="InterPro" id="IPR013087">
    <property type="entry name" value="Znf_C2H2_type"/>
</dbReference>
<feature type="domain" description="U1-type" evidence="4">
    <location>
        <begin position="340"/>
        <end position="374"/>
    </location>
</feature>
<proteinExistence type="predicted"/>
<dbReference type="PANTHER" id="PTHR47487:SF8">
    <property type="entry name" value="OS08G0270900 PROTEIN"/>
    <property type="match status" value="1"/>
</dbReference>
<dbReference type="Gene3D" id="3.30.160.60">
    <property type="entry name" value="Classic Zinc Finger"/>
    <property type="match status" value="3"/>
</dbReference>
<keyword evidence="6" id="KW-1185">Reference proteome</keyword>
<dbReference type="Proteomes" id="UP001141552">
    <property type="component" value="Unassembled WGS sequence"/>
</dbReference>
<evidence type="ECO:0000259" key="3">
    <source>
        <dbReference type="SMART" id="SM00355"/>
    </source>
</evidence>
<dbReference type="InterPro" id="IPR036236">
    <property type="entry name" value="Znf_C2H2_sf"/>
</dbReference>
<dbReference type="Pfam" id="PF12874">
    <property type="entry name" value="zf-met"/>
    <property type="match status" value="3"/>
</dbReference>
<keyword evidence="2" id="KW-0472">Membrane</keyword>
<dbReference type="InterPro" id="IPR004345">
    <property type="entry name" value="TB2_DP1_HVA22"/>
</dbReference>
<feature type="domain" description="U1-type" evidence="4">
    <location>
        <begin position="194"/>
        <end position="228"/>
    </location>
</feature>
<reference evidence="5" key="2">
    <citation type="journal article" date="2023" name="Plants (Basel)">
        <title>Annotation of the Turnera subulata (Passifloraceae) Draft Genome Reveals the S-Locus Evolved after the Divergence of Turneroideae from Passifloroideae in a Stepwise Manner.</title>
        <authorList>
            <person name="Henning P.M."/>
            <person name="Roalson E.H."/>
            <person name="Mir W."/>
            <person name="McCubbin A.G."/>
            <person name="Shore J.S."/>
        </authorList>
    </citation>
    <scope>NUCLEOTIDE SEQUENCE</scope>
    <source>
        <tissue evidence="5">Leaves</tissue>
    </source>
</reference>
<dbReference type="GO" id="GO:0003676">
    <property type="term" value="F:nucleic acid binding"/>
    <property type="evidence" value="ECO:0007669"/>
    <property type="project" value="InterPro"/>
</dbReference>
<keyword evidence="2" id="KW-1133">Transmembrane helix</keyword>
<organism evidence="5 6">
    <name type="scientific">Turnera subulata</name>
    <dbReference type="NCBI Taxonomy" id="218843"/>
    <lineage>
        <taxon>Eukaryota</taxon>
        <taxon>Viridiplantae</taxon>
        <taxon>Streptophyta</taxon>
        <taxon>Embryophyta</taxon>
        <taxon>Tracheophyta</taxon>
        <taxon>Spermatophyta</taxon>
        <taxon>Magnoliopsida</taxon>
        <taxon>eudicotyledons</taxon>
        <taxon>Gunneridae</taxon>
        <taxon>Pentapetalae</taxon>
        <taxon>rosids</taxon>
        <taxon>fabids</taxon>
        <taxon>Malpighiales</taxon>
        <taxon>Passifloraceae</taxon>
        <taxon>Turnera</taxon>
    </lineage>
</organism>
<dbReference type="Pfam" id="PF03134">
    <property type="entry name" value="TB2_DP1_HVA22"/>
    <property type="match status" value="1"/>
</dbReference>
<evidence type="ECO:0000256" key="2">
    <source>
        <dbReference type="SAM" id="Phobius"/>
    </source>
</evidence>
<evidence type="ECO:0000256" key="1">
    <source>
        <dbReference type="SAM" id="MobiDB-lite"/>
    </source>
</evidence>
<gene>
    <name evidence="5" type="ORF">Tsubulata_011744</name>
</gene>
<dbReference type="SUPFAM" id="SSF57667">
    <property type="entry name" value="beta-beta-alpha zinc fingers"/>
    <property type="match status" value="3"/>
</dbReference>
<feature type="domain" description="C2H2-type" evidence="3">
    <location>
        <begin position="258"/>
        <end position="282"/>
    </location>
</feature>
<protein>
    <recommendedName>
        <fullName evidence="7">C2H2-type domain-containing protein</fullName>
    </recommendedName>
</protein>
<dbReference type="EMBL" id="JAKUCV010001054">
    <property type="protein sequence ID" value="KAJ4847911.1"/>
    <property type="molecule type" value="Genomic_DNA"/>
</dbReference>
<feature type="transmembrane region" description="Helical" evidence="2">
    <location>
        <begin position="40"/>
        <end position="62"/>
    </location>
</feature>
<accession>A0A9Q0GGE9</accession>
<evidence type="ECO:0000313" key="5">
    <source>
        <dbReference type="EMBL" id="KAJ4847911.1"/>
    </source>
</evidence>
<feature type="domain" description="U1-type" evidence="4">
    <location>
        <begin position="255"/>
        <end position="289"/>
    </location>
</feature>
<dbReference type="SMART" id="SM00451">
    <property type="entry name" value="ZnF_U1"/>
    <property type="match status" value="3"/>
</dbReference>
<feature type="domain" description="C2H2-type" evidence="3">
    <location>
        <begin position="197"/>
        <end position="221"/>
    </location>
</feature>
<dbReference type="InterPro" id="IPR003604">
    <property type="entry name" value="Matrin/U1-like-C_Znf_C2H2"/>
</dbReference>
<dbReference type="OrthoDB" id="434647at2759"/>
<evidence type="ECO:0008006" key="7">
    <source>
        <dbReference type="Google" id="ProtNLM"/>
    </source>
</evidence>
<evidence type="ECO:0000259" key="4">
    <source>
        <dbReference type="SMART" id="SM00451"/>
    </source>
</evidence>
<sequence>MACIGMLRHSCMASVCSGCASIQAIETNSNSDIQKLITYWVSLSLILLFENAFILMVCYLVAPNFDGSFYIYKHLVHPCLSLDRQVVIKLFKKLGEDPLKKDKFLVEGERYVKENGSDPFETLILLKRKPDEAKAPKTINAIETEKKEAPSTREVIQIERNFNSPENSTLEPQEIKEKVAARDLYELPSPQKVQKEWACALCQVRIQSETVLQSHLQGKRHKAALQQLKDKKQASKSKVSVAPEGKKNNASESVQKVWKCRMCQVTAKSEIDFQSHLRGKRHQDACNEQLIVKNQIVRSKVSVSVPGKESSIPEGEAEKDRRNERSTQKNLKSQGAEIRKPVLWCTICSISCSGEGNMESHLKGSKHLAQIRALNGLE</sequence>
<feature type="region of interest" description="Disordered" evidence="1">
    <location>
        <begin position="228"/>
        <end position="248"/>
    </location>
</feature>
<comment type="caution">
    <text evidence="5">The sequence shown here is derived from an EMBL/GenBank/DDBJ whole genome shotgun (WGS) entry which is preliminary data.</text>
</comment>
<feature type="domain" description="C2H2-type" evidence="3">
    <location>
        <begin position="343"/>
        <end position="367"/>
    </location>
</feature>
<dbReference type="PANTHER" id="PTHR47487">
    <property type="entry name" value="OS06G0651300 PROTEIN-RELATED"/>
    <property type="match status" value="1"/>
</dbReference>
<feature type="compositionally biased region" description="Basic and acidic residues" evidence="1">
    <location>
        <begin position="316"/>
        <end position="327"/>
    </location>
</feature>
<reference evidence="5" key="1">
    <citation type="submission" date="2022-02" db="EMBL/GenBank/DDBJ databases">
        <authorList>
            <person name="Henning P.M."/>
            <person name="McCubbin A.G."/>
            <person name="Shore J.S."/>
        </authorList>
    </citation>
    <scope>NUCLEOTIDE SEQUENCE</scope>
    <source>
        <strain evidence="5">F60SS</strain>
        <tissue evidence="5">Leaves</tissue>
    </source>
</reference>
<feature type="region of interest" description="Disordered" evidence="1">
    <location>
        <begin position="302"/>
        <end position="334"/>
    </location>
</feature>
<keyword evidence="2" id="KW-0812">Transmembrane</keyword>
<name>A0A9Q0GGE9_9ROSI</name>
<evidence type="ECO:0000313" key="6">
    <source>
        <dbReference type="Proteomes" id="UP001141552"/>
    </source>
</evidence>
<dbReference type="SMART" id="SM00355">
    <property type="entry name" value="ZnF_C2H2"/>
    <property type="match status" value="3"/>
</dbReference>
<dbReference type="AlphaFoldDB" id="A0A9Q0GGE9"/>